<protein>
    <recommendedName>
        <fullName evidence="4">Transmembrane protein</fullName>
    </recommendedName>
</protein>
<sequence length="123" mass="13082">MNLPLHLGLLGALEAGLIAFFVAVLMYALWHWLGRVIGFSIGHVIGWSSLCAVAVAAGVDSWNLFSLGFMKLESPLYARLALAGIHDVDSLGSRVVCEFTGAGLGIVVGWWLFSRGSGARHTA</sequence>
<keyword evidence="3" id="KW-1185">Reference proteome</keyword>
<dbReference type="Proteomes" id="UP000673447">
    <property type="component" value="Unassembled WGS sequence"/>
</dbReference>
<reference evidence="2" key="2">
    <citation type="submission" date="2021-03" db="EMBL/GenBank/DDBJ databases">
        <authorList>
            <person name="Cao W."/>
        </authorList>
    </citation>
    <scope>NUCLEOTIDE SEQUENCE</scope>
    <source>
        <strain evidence="2">110414</strain>
    </source>
</reference>
<feature type="transmembrane region" description="Helical" evidence="1">
    <location>
        <begin position="36"/>
        <end position="59"/>
    </location>
</feature>
<evidence type="ECO:0000313" key="3">
    <source>
        <dbReference type="Proteomes" id="UP000673447"/>
    </source>
</evidence>
<dbReference type="EMBL" id="JAGKTC010000001">
    <property type="protein sequence ID" value="MBP3983225.1"/>
    <property type="molecule type" value="Genomic_DNA"/>
</dbReference>
<organism evidence="2 3">
    <name type="scientific">Pseudoxanthomonas helianthi</name>
    <dbReference type="NCBI Taxonomy" id="1453541"/>
    <lineage>
        <taxon>Bacteria</taxon>
        <taxon>Pseudomonadati</taxon>
        <taxon>Pseudomonadota</taxon>
        <taxon>Gammaproteobacteria</taxon>
        <taxon>Lysobacterales</taxon>
        <taxon>Lysobacteraceae</taxon>
        <taxon>Pseudoxanthomonas</taxon>
    </lineage>
</organism>
<feature type="transmembrane region" description="Helical" evidence="1">
    <location>
        <begin position="6"/>
        <end position="29"/>
    </location>
</feature>
<proteinExistence type="predicted"/>
<accession>A0A940WYS4</accession>
<reference evidence="2" key="1">
    <citation type="journal article" date="2016" name="Int. J. Syst. Evol. Microbiol.">
        <title>Pseudoxanthomonas helianthi sp. nov., isolated from roots of Jerusalem artichoke (Helianthus tuberosus).</title>
        <authorList>
            <person name="Kittiwongwattana C."/>
            <person name="Thawai C."/>
        </authorList>
    </citation>
    <scope>NUCLEOTIDE SEQUENCE</scope>
    <source>
        <strain evidence="2">110414</strain>
    </source>
</reference>
<evidence type="ECO:0000313" key="2">
    <source>
        <dbReference type="EMBL" id="MBP3983225.1"/>
    </source>
</evidence>
<evidence type="ECO:0008006" key="4">
    <source>
        <dbReference type="Google" id="ProtNLM"/>
    </source>
</evidence>
<dbReference type="RefSeq" id="WP_210535084.1">
    <property type="nucleotide sequence ID" value="NZ_JAGKTC010000001.1"/>
</dbReference>
<dbReference type="AlphaFoldDB" id="A0A940WYS4"/>
<keyword evidence="1" id="KW-0472">Membrane</keyword>
<keyword evidence="1" id="KW-1133">Transmembrane helix</keyword>
<evidence type="ECO:0000256" key="1">
    <source>
        <dbReference type="SAM" id="Phobius"/>
    </source>
</evidence>
<keyword evidence="1" id="KW-0812">Transmembrane</keyword>
<feature type="transmembrane region" description="Helical" evidence="1">
    <location>
        <begin position="91"/>
        <end position="113"/>
    </location>
</feature>
<comment type="caution">
    <text evidence="2">The sequence shown here is derived from an EMBL/GenBank/DDBJ whole genome shotgun (WGS) entry which is preliminary data.</text>
</comment>
<gene>
    <name evidence="2" type="ORF">J5837_02215</name>
</gene>
<name>A0A940WYS4_9GAMM</name>